<proteinExistence type="predicted"/>
<gene>
    <name evidence="4" type="ORF">ADS79_07675</name>
    <name evidence="3" type="ORF">BRE01_48350</name>
</gene>
<protein>
    <submittedName>
        <fullName evidence="4">Uncharacterized protein</fullName>
    </submittedName>
</protein>
<evidence type="ECO:0000256" key="2">
    <source>
        <dbReference type="SAM" id="Phobius"/>
    </source>
</evidence>
<dbReference type="OrthoDB" id="2463757at2"/>
<feature type="transmembrane region" description="Helical" evidence="2">
    <location>
        <begin position="7"/>
        <end position="27"/>
    </location>
</feature>
<dbReference type="RefSeq" id="WP_049737812.1">
    <property type="nucleotide sequence ID" value="NZ_BJON01000019.1"/>
</dbReference>
<dbReference type="STRING" id="54915.ADS79_07675"/>
<dbReference type="AlphaFoldDB" id="A0A0K9YYQ7"/>
<keyword evidence="1" id="KW-0175">Coiled coil</keyword>
<accession>A0A0K9YYQ7</accession>
<evidence type="ECO:0000313" key="3">
    <source>
        <dbReference type="EMBL" id="GED71133.1"/>
    </source>
</evidence>
<sequence>MRGKNKAIIFIALIVVAALGFVGYRYWSPVSLAEGYLYEDNSHLLYAKVIPNEKNVSVKIVATKVEKETDDIPTLTNQTLQLTGTIDGDKLVLTQAEGTGEVQARVSANELVFQGSIAGIEGSETKLRASQAAPYENKLQALTAQVTQEAEQKKKEVAERRAKEAARVDFAKKVERSGKLAADLLETSQYLTDIQFSDETSFNQEQVTELQGLLDELNQYAKQSGMNKTEFEVMQGTAGSMKVLVDGMNTMDASIQEKKKSMNDLIAVLETDIVDIKTVWDEIKASVPDAQKREEAVNQAIKTGTDAVQKAKQQLASIEKEQTALKQSATKLYQDAVSVVSQTKAKYAF</sequence>
<keyword evidence="6" id="KW-1185">Reference proteome</keyword>
<reference evidence="4" key="2">
    <citation type="submission" date="2015-07" db="EMBL/GenBank/DDBJ databases">
        <title>MeaNS - Measles Nucleotide Surveillance Program.</title>
        <authorList>
            <person name="Tran T."/>
            <person name="Druce J."/>
        </authorList>
    </citation>
    <scope>NUCLEOTIDE SEQUENCE</scope>
    <source>
        <strain evidence="4">DSM 9887</strain>
    </source>
</reference>
<evidence type="ECO:0000313" key="5">
    <source>
        <dbReference type="Proteomes" id="UP000036834"/>
    </source>
</evidence>
<keyword evidence="2" id="KW-1133">Transmembrane helix</keyword>
<evidence type="ECO:0000313" key="4">
    <source>
        <dbReference type="EMBL" id="KNB73801.1"/>
    </source>
</evidence>
<dbReference type="Proteomes" id="UP000036834">
    <property type="component" value="Unassembled WGS sequence"/>
</dbReference>
<evidence type="ECO:0000256" key="1">
    <source>
        <dbReference type="SAM" id="Coils"/>
    </source>
</evidence>
<evidence type="ECO:0000313" key="6">
    <source>
        <dbReference type="Proteomes" id="UP000319578"/>
    </source>
</evidence>
<dbReference type="EMBL" id="LGIQ01000005">
    <property type="protein sequence ID" value="KNB73801.1"/>
    <property type="molecule type" value="Genomic_DNA"/>
</dbReference>
<dbReference type="Proteomes" id="UP000319578">
    <property type="component" value="Unassembled WGS sequence"/>
</dbReference>
<organism evidence="4 5">
    <name type="scientific">Brevibacillus reuszeri</name>
    <dbReference type="NCBI Taxonomy" id="54915"/>
    <lineage>
        <taxon>Bacteria</taxon>
        <taxon>Bacillati</taxon>
        <taxon>Bacillota</taxon>
        <taxon>Bacilli</taxon>
        <taxon>Bacillales</taxon>
        <taxon>Paenibacillaceae</taxon>
        <taxon>Brevibacillus</taxon>
    </lineage>
</organism>
<dbReference type="PATRIC" id="fig|54915.3.peg.6972"/>
<feature type="coiled-coil region" evidence="1">
    <location>
        <begin position="301"/>
        <end position="328"/>
    </location>
</feature>
<reference evidence="5" key="1">
    <citation type="submission" date="2015-07" db="EMBL/GenBank/DDBJ databases">
        <title>Genome sequencing project for genomic taxonomy and phylogenomics of Bacillus-like bacteria.</title>
        <authorList>
            <person name="Liu B."/>
            <person name="Wang J."/>
            <person name="Zhu Y."/>
            <person name="Liu G."/>
            <person name="Chen Q."/>
            <person name="Chen Z."/>
            <person name="Lan J."/>
            <person name="Che J."/>
            <person name="Ge C."/>
            <person name="Shi H."/>
            <person name="Pan Z."/>
            <person name="Liu X."/>
        </authorList>
    </citation>
    <scope>NUCLEOTIDE SEQUENCE [LARGE SCALE GENOMIC DNA]</scope>
    <source>
        <strain evidence="5">DSM 9887</strain>
    </source>
</reference>
<dbReference type="EMBL" id="BJON01000019">
    <property type="protein sequence ID" value="GED71133.1"/>
    <property type="molecule type" value="Genomic_DNA"/>
</dbReference>
<reference evidence="3 6" key="3">
    <citation type="submission" date="2019-06" db="EMBL/GenBank/DDBJ databases">
        <title>Whole genome shotgun sequence of Brevibacillus reuszeri NBRC 15719.</title>
        <authorList>
            <person name="Hosoyama A."/>
            <person name="Uohara A."/>
            <person name="Ohji S."/>
            <person name="Ichikawa N."/>
        </authorList>
    </citation>
    <scope>NUCLEOTIDE SEQUENCE [LARGE SCALE GENOMIC DNA]</scope>
    <source>
        <strain evidence="3 6">NBRC 15719</strain>
    </source>
</reference>
<keyword evidence="2" id="KW-0472">Membrane</keyword>
<comment type="caution">
    <text evidence="4">The sequence shown here is derived from an EMBL/GenBank/DDBJ whole genome shotgun (WGS) entry which is preliminary data.</text>
</comment>
<keyword evidence="2" id="KW-0812">Transmembrane</keyword>
<name>A0A0K9YYQ7_9BACL</name>